<evidence type="ECO:0000256" key="1">
    <source>
        <dbReference type="SAM" id="SignalP"/>
    </source>
</evidence>
<reference evidence="2" key="1">
    <citation type="submission" date="2022-11" db="EMBL/GenBank/DDBJ databases">
        <title>Hoeflea poritis sp. nov., isolated from scleractinian coral Porites lutea.</title>
        <authorList>
            <person name="Zhang G."/>
            <person name="Wei Q."/>
            <person name="Cai L."/>
        </authorList>
    </citation>
    <scope>NUCLEOTIDE SEQUENCE</scope>
    <source>
        <strain evidence="2">E7-10</strain>
    </source>
</reference>
<keyword evidence="1" id="KW-0732">Signal</keyword>
<protein>
    <submittedName>
        <fullName evidence="2">Uncharacterized protein</fullName>
    </submittedName>
</protein>
<gene>
    <name evidence="2" type="ORF">OOZ53_16275</name>
</gene>
<dbReference type="EMBL" id="JAPJZH010000010">
    <property type="protein sequence ID" value="MDA4846917.1"/>
    <property type="molecule type" value="Genomic_DNA"/>
</dbReference>
<dbReference type="RefSeq" id="WP_271090721.1">
    <property type="nucleotide sequence ID" value="NZ_JAPJZH010000010.1"/>
</dbReference>
<comment type="caution">
    <text evidence="2">The sequence shown here is derived from an EMBL/GenBank/DDBJ whole genome shotgun (WGS) entry which is preliminary data.</text>
</comment>
<dbReference type="Proteomes" id="UP001148313">
    <property type="component" value="Unassembled WGS sequence"/>
</dbReference>
<evidence type="ECO:0000313" key="3">
    <source>
        <dbReference type="Proteomes" id="UP001148313"/>
    </source>
</evidence>
<evidence type="ECO:0000313" key="2">
    <source>
        <dbReference type="EMBL" id="MDA4846917.1"/>
    </source>
</evidence>
<accession>A0ABT4VQC7</accession>
<sequence length="173" mass="19559">MRIFALLLSACATAAMATQAYAQSCPIIYSGFEGERAVERICSAILSFNQNGVPGVMADDCEGDDCCDDDDPTWLPAPPFSAIISMGEWGVSISRLSDNHESEIRRILEYADILDDYYGGYGERRRIPSLEDNYSYGVPDDMRYLAQREPWIERAIANGNLVYYYLRRESDRH</sequence>
<keyword evidence="3" id="KW-1185">Reference proteome</keyword>
<feature type="chain" id="PRO_5047294738" evidence="1">
    <location>
        <begin position="23"/>
        <end position="173"/>
    </location>
</feature>
<proteinExistence type="predicted"/>
<feature type="signal peptide" evidence="1">
    <location>
        <begin position="1"/>
        <end position="22"/>
    </location>
</feature>
<name>A0ABT4VQC7_9HYPH</name>
<organism evidence="2 3">
    <name type="scientific">Hoeflea poritis</name>
    <dbReference type="NCBI Taxonomy" id="2993659"/>
    <lineage>
        <taxon>Bacteria</taxon>
        <taxon>Pseudomonadati</taxon>
        <taxon>Pseudomonadota</taxon>
        <taxon>Alphaproteobacteria</taxon>
        <taxon>Hyphomicrobiales</taxon>
        <taxon>Rhizobiaceae</taxon>
        <taxon>Hoeflea</taxon>
    </lineage>
</organism>